<dbReference type="RefSeq" id="WP_068349688.1">
    <property type="nucleotide sequence ID" value="NZ_CP016033.1"/>
</dbReference>
<accession>A0A192D1T8</accession>
<dbReference type="GO" id="GO:0035438">
    <property type="term" value="F:cyclic-di-GMP binding"/>
    <property type="evidence" value="ECO:0007669"/>
    <property type="project" value="InterPro"/>
</dbReference>
<dbReference type="Gene3D" id="1.10.260.40">
    <property type="entry name" value="lambda repressor-like DNA-binding domains"/>
    <property type="match status" value="1"/>
</dbReference>
<gene>
    <name evidence="4" type="ORF">A9D12_03075</name>
</gene>
<dbReference type="InterPro" id="IPR050807">
    <property type="entry name" value="TransReg_Diox_bact_type"/>
</dbReference>
<dbReference type="InterPro" id="IPR001387">
    <property type="entry name" value="Cro/C1-type_HTH"/>
</dbReference>
<proteinExistence type="predicted"/>
<protein>
    <submittedName>
        <fullName evidence="4">XRE family transcriptional regulator</fullName>
    </submittedName>
</protein>
<evidence type="ECO:0000259" key="3">
    <source>
        <dbReference type="PROSITE" id="PS50943"/>
    </source>
</evidence>
<evidence type="ECO:0000256" key="2">
    <source>
        <dbReference type="SAM" id="MobiDB-lite"/>
    </source>
</evidence>
<dbReference type="EMBL" id="CP016033">
    <property type="protein sequence ID" value="ANK12085.1"/>
    <property type="molecule type" value="Genomic_DNA"/>
</dbReference>
<dbReference type="GO" id="GO:0003677">
    <property type="term" value="F:DNA binding"/>
    <property type="evidence" value="ECO:0007669"/>
    <property type="project" value="UniProtKB-KW"/>
</dbReference>
<dbReference type="STRING" id="1112.A9D12_03075"/>
<dbReference type="CDD" id="cd00093">
    <property type="entry name" value="HTH_XRE"/>
    <property type="match status" value="1"/>
</dbReference>
<dbReference type="GO" id="GO:0005829">
    <property type="term" value="C:cytosol"/>
    <property type="evidence" value="ECO:0007669"/>
    <property type="project" value="TreeGrafter"/>
</dbReference>
<dbReference type="Pfam" id="PF07238">
    <property type="entry name" value="PilZ"/>
    <property type="match status" value="1"/>
</dbReference>
<dbReference type="Pfam" id="PF13560">
    <property type="entry name" value="HTH_31"/>
    <property type="match status" value="1"/>
</dbReference>
<keyword evidence="1" id="KW-0238">DNA-binding</keyword>
<evidence type="ECO:0000313" key="4">
    <source>
        <dbReference type="EMBL" id="ANK12085.1"/>
    </source>
</evidence>
<feature type="domain" description="HTH cro/C1-type" evidence="3">
    <location>
        <begin position="152"/>
        <end position="206"/>
    </location>
</feature>
<organism evidence="4 5">
    <name type="scientific">Erythrobacter neustonensis</name>
    <dbReference type="NCBI Taxonomy" id="1112"/>
    <lineage>
        <taxon>Bacteria</taxon>
        <taxon>Pseudomonadati</taxon>
        <taxon>Pseudomonadota</taxon>
        <taxon>Alphaproteobacteria</taxon>
        <taxon>Sphingomonadales</taxon>
        <taxon>Erythrobacteraceae</taxon>
        <taxon>Erythrobacter/Porphyrobacter group</taxon>
        <taxon>Erythrobacter</taxon>
    </lineage>
</organism>
<dbReference type="SMART" id="SM00530">
    <property type="entry name" value="HTH_XRE"/>
    <property type="match status" value="1"/>
</dbReference>
<keyword evidence="5" id="KW-1185">Reference proteome</keyword>
<sequence length="243" mass="24773">MAIKAHLDQTAAVSTVPGQTPRGAPRRALWLETSGFFGANDGETIAANVTVHNISADGLLLETGVTLVEGEELALDLPHAGSVVATVAWRSGQLYGCAFAQPLGPAALAAAQLQGLAAGGPKAGAAAAYQSHPLPGARQAAATGNEALGARLNRLRREAGLTLSDVGTALGVSKPTVWAWEKGKARPLPERLDAIAAALGVTPEMLAAAPASREIDAVINECRARIAEACGTAPEAVRIMIEV</sequence>
<dbReference type="KEGG" id="pns:A9D12_03075"/>
<evidence type="ECO:0000256" key="1">
    <source>
        <dbReference type="ARBA" id="ARBA00023125"/>
    </source>
</evidence>
<name>A0A192D1T8_9SPHN</name>
<dbReference type="InterPro" id="IPR010982">
    <property type="entry name" value="Lambda_DNA-bd_dom_sf"/>
</dbReference>
<dbReference type="AlphaFoldDB" id="A0A192D1T8"/>
<dbReference type="PANTHER" id="PTHR46797:SF1">
    <property type="entry name" value="METHYLPHOSPHONATE SYNTHASE"/>
    <property type="match status" value="1"/>
</dbReference>
<dbReference type="SUPFAM" id="SSF141371">
    <property type="entry name" value="PilZ domain-like"/>
    <property type="match status" value="1"/>
</dbReference>
<evidence type="ECO:0000313" key="5">
    <source>
        <dbReference type="Proteomes" id="UP000078263"/>
    </source>
</evidence>
<dbReference type="InterPro" id="IPR009875">
    <property type="entry name" value="PilZ_domain"/>
</dbReference>
<dbReference type="GO" id="GO:0003700">
    <property type="term" value="F:DNA-binding transcription factor activity"/>
    <property type="evidence" value="ECO:0007669"/>
    <property type="project" value="TreeGrafter"/>
</dbReference>
<dbReference type="PROSITE" id="PS50943">
    <property type="entry name" value="HTH_CROC1"/>
    <property type="match status" value="1"/>
</dbReference>
<dbReference type="SUPFAM" id="SSF47413">
    <property type="entry name" value="lambda repressor-like DNA-binding domains"/>
    <property type="match status" value="1"/>
</dbReference>
<dbReference type="PANTHER" id="PTHR46797">
    <property type="entry name" value="HTH-TYPE TRANSCRIPTIONAL REGULATOR"/>
    <property type="match status" value="1"/>
</dbReference>
<dbReference type="Proteomes" id="UP000078263">
    <property type="component" value="Chromosome"/>
</dbReference>
<reference evidence="4 5" key="1">
    <citation type="submission" date="2016-05" db="EMBL/GenBank/DDBJ databases">
        <title>Compelete Genome Sequence of Bacteriochlorophyll-Synthesizing Bacterium Porphyrobacter neustonensis DSM 9434.</title>
        <authorList>
            <person name="Shi X.-L."/>
            <person name="Wu Y.-H."/>
            <person name="Cheng H."/>
            <person name="Xu L."/>
            <person name="Zhang X.-Q."/>
            <person name="Wang C.-S."/>
            <person name="Xu X.-W."/>
        </authorList>
    </citation>
    <scope>NUCLEOTIDE SEQUENCE [LARGE SCALE GENOMIC DNA]</scope>
    <source>
        <strain evidence="4 5">DSM 9434</strain>
    </source>
</reference>
<feature type="region of interest" description="Disordered" evidence="2">
    <location>
        <begin position="1"/>
        <end position="24"/>
    </location>
</feature>
<dbReference type="OrthoDB" id="9795572at2"/>